<comment type="caution">
    <text evidence="3">The sequence shown here is derived from an EMBL/GenBank/DDBJ whole genome shotgun (WGS) entry which is preliminary data.</text>
</comment>
<evidence type="ECO:0000313" key="3">
    <source>
        <dbReference type="EMBL" id="KAG5421122.1"/>
    </source>
</evidence>
<accession>A0A8H7ZFL9</accession>
<dbReference type="OrthoDB" id="3365399at2759"/>
<dbReference type="Proteomes" id="UP000669133">
    <property type="component" value="Unassembled WGS sequence"/>
</dbReference>
<organism evidence="3 4">
    <name type="scientific">Candida metapsilosis</name>
    <dbReference type="NCBI Taxonomy" id="273372"/>
    <lineage>
        <taxon>Eukaryota</taxon>
        <taxon>Fungi</taxon>
        <taxon>Dikarya</taxon>
        <taxon>Ascomycota</taxon>
        <taxon>Saccharomycotina</taxon>
        <taxon>Pichiomycetes</taxon>
        <taxon>Debaryomycetaceae</taxon>
        <taxon>Candida/Lodderomyces clade</taxon>
        <taxon>Candida</taxon>
    </lineage>
</organism>
<feature type="region of interest" description="Disordered" evidence="1">
    <location>
        <begin position="324"/>
        <end position="366"/>
    </location>
</feature>
<name>A0A8H7ZFL9_9ASCO</name>
<dbReference type="Gene3D" id="3.10.20.90">
    <property type="entry name" value="Phosphatidylinositol 3-kinase Catalytic Subunit, Chain A, domain 1"/>
    <property type="match status" value="1"/>
</dbReference>
<dbReference type="EMBL" id="JAEOAQ010000001">
    <property type="protein sequence ID" value="KAG5421122.1"/>
    <property type="molecule type" value="Genomic_DNA"/>
</dbReference>
<dbReference type="AlphaFoldDB" id="A0A8H7ZFL9"/>
<protein>
    <submittedName>
        <fullName evidence="3">ESC2</fullName>
    </submittedName>
</protein>
<gene>
    <name evidence="3" type="ORF">I9W82_000212</name>
</gene>
<feature type="domain" description="Rad60/SUMO-like" evidence="2">
    <location>
        <begin position="375"/>
        <end position="449"/>
    </location>
</feature>
<dbReference type="InterPro" id="IPR029071">
    <property type="entry name" value="Ubiquitin-like_domsf"/>
</dbReference>
<feature type="compositionally biased region" description="Polar residues" evidence="1">
    <location>
        <begin position="1"/>
        <end position="22"/>
    </location>
</feature>
<evidence type="ECO:0000313" key="4">
    <source>
        <dbReference type="Proteomes" id="UP000669133"/>
    </source>
</evidence>
<reference evidence="3 4" key="1">
    <citation type="submission" date="2020-12" db="EMBL/GenBank/DDBJ databases">
        <title>Effect of drift, selection, and recombination on the evolution of hybrid genomes in Candida yeast pathogens.</title>
        <authorList>
            <person name="Mixao V."/>
            <person name="Ksiezopolska E."/>
            <person name="Saus E."/>
            <person name="Boekhout T."/>
            <person name="Gacser A."/>
            <person name="Gabaldon T."/>
        </authorList>
    </citation>
    <scope>NUCLEOTIDE SEQUENCE [LARGE SCALE GENOMIC DNA]</scope>
    <source>
        <strain evidence="3 4">BP57</strain>
    </source>
</reference>
<feature type="compositionally biased region" description="Basic and acidic residues" evidence="1">
    <location>
        <begin position="69"/>
        <end position="85"/>
    </location>
</feature>
<dbReference type="GeneID" id="93648841"/>
<evidence type="ECO:0000259" key="2">
    <source>
        <dbReference type="Pfam" id="PF11976"/>
    </source>
</evidence>
<sequence>MEHSNSEAQSTTSQGNDKSSQAPDHVKTKKRSFLEDDFFSLSSSFDKKKRKHKRGSRETSSNSPVASEFKVKAEEPTRVEPEPKMNEASPESAEKLVIVPPSEAVSNTTPAVATKSLATPPFIDKESILREIEKKVSEREAKMSTPVLDESDEEEVELEIVRSSPKTKNSAKSTIPSHSYTFAETEEKKRRYVIKITSKLPAPSDSTIEVDLGCKGMKSFGKILKSAVDFYRNTYSNQLPPVLLDRYNIEECALVWVEGKILVHTFFTPRMLRIPPPGGDFNALVDKVETMPPTIIHLFLIPKDNSENFMNVYPELRASAIEPEVKEVKETEEPTVTEELSHSSSEEEDELEDEEPSSNGAELVHPVSNEEGLFSIGLKGKDNKRISCKVSPETKLERLLFFYLGKKGIDKSTINLSSVKMIFDDEELNLQDTVADTELEEDFEIQIVL</sequence>
<feature type="region of interest" description="Disordered" evidence="1">
    <location>
        <begin position="1"/>
        <end position="93"/>
    </location>
</feature>
<dbReference type="Pfam" id="PF11976">
    <property type="entry name" value="Rad60-SLD"/>
    <property type="match status" value="1"/>
</dbReference>
<proteinExistence type="predicted"/>
<evidence type="ECO:0000256" key="1">
    <source>
        <dbReference type="SAM" id="MobiDB-lite"/>
    </source>
</evidence>
<keyword evidence="4" id="KW-1185">Reference proteome</keyword>
<dbReference type="InterPro" id="IPR022617">
    <property type="entry name" value="Rad60/SUMO-like_dom"/>
</dbReference>
<dbReference type="RefSeq" id="XP_067550238.1">
    <property type="nucleotide sequence ID" value="XM_067690941.1"/>
</dbReference>
<feature type="compositionally biased region" description="Acidic residues" evidence="1">
    <location>
        <begin position="346"/>
        <end position="356"/>
    </location>
</feature>
<dbReference type="SUPFAM" id="SSF54236">
    <property type="entry name" value="Ubiquitin-like"/>
    <property type="match status" value="1"/>
</dbReference>